<reference evidence="2 3" key="1">
    <citation type="submission" date="2020-04" db="EMBL/GenBank/DDBJ databases">
        <title>Perkinsus olseni comparative genomics.</title>
        <authorList>
            <person name="Bogema D.R."/>
        </authorList>
    </citation>
    <scope>NUCLEOTIDE SEQUENCE [LARGE SCALE GENOMIC DNA]</scope>
    <source>
        <strain evidence="2">ATCC PRA-205</strain>
    </source>
</reference>
<name>A0A7J6RFI7_PEROL</name>
<evidence type="ECO:0000313" key="2">
    <source>
        <dbReference type="EMBL" id="KAF4719538.1"/>
    </source>
</evidence>
<sequence>QQQQQQQHEQQLQHRELCGAWENPTLGGEAVHHQYSAAANGVGGNNCTIEHHEFDTINEATVFEGAEAGQLLPNHRPHDNLVSGNGEPNGTLGPEPVIAEPATRVPNTAPQPRNRIPASLAWSIQQAEAQLYYQHHLMAARSAG</sequence>
<accession>A0A7J6RFI7</accession>
<evidence type="ECO:0000313" key="3">
    <source>
        <dbReference type="Proteomes" id="UP000574390"/>
    </source>
</evidence>
<comment type="caution">
    <text evidence="2">The sequence shown here is derived from an EMBL/GenBank/DDBJ whole genome shotgun (WGS) entry which is preliminary data.</text>
</comment>
<dbReference type="Proteomes" id="UP000574390">
    <property type="component" value="Unassembled WGS sequence"/>
</dbReference>
<evidence type="ECO:0000256" key="1">
    <source>
        <dbReference type="SAM" id="MobiDB-lite"/>
    </source>
</evidence>
<feature type="region of interest" description="Disordered" evidence="1">
    <location>
        <begin position="71"/>
        <end position="112"/>
    </location>
</feature>
<organism evidence="2 3">
    <name type="scientific">Perkinsus olseni</name>
    <name type="common">Perkinsus atlanticus</name>
    <dbReference type="NCBI Taxonomy" id="32597"/>
    <lineage>
        <taxon>Eukaryota</taxon>
        <taxon>Sar</taxon>
        <taxon>Alveolata</taxon>
        <taxon>Perkinsozoa</taxon>
        <taxon>Perkinsea</taxon>
        <taxon>Perkinsida</taxon>
        <taxon>Perkinsidae</taxon>
        <taxon>Perkinsus</taxon>
    </lineage>
</organism>
<feature type="non-terminal residue" evidence="2">
    <location>
        <position position="144"/>
    </location>
</feature>
<dbReference type="EMBL" id="JABANM010022475">
    <property type="protein sequence ID" value="KAF4719538.1"/>
    <property type="molecule type" value="Genomic_DNA"/>
</dbReference>
<dbReference type="AlphaFoldDB" id="A0A7J6RFI7"/>
<gene>
    <name evidence="2" type="ORF">FOZ62_019126</name>
</gene>
<feature type="non-terminal residue" evidence="2">
    <location>
        <position position="1"/>
    </location>
</feature>
<proteinExistence type="predicted"/>
<protein>
    <submittedName>
        <fullName evidence="2">Uncharacterized protein</fullName>
    </submittedName>
</protein>